<dbReference type="EMBL" id="VJMH01005543">
    <property type="protein sequence ID" value="KAF0694638.1"/>
    <property type="molecule type" value="Genomic_DNA"/>
</dbReference>
<evidence type="ECO:0000313" key="4">
    <source>
        <dbReference type="Proteomes" id="UP000332933"/>
    </source>
</evidence>
<evidence type="ECO:0000313" key="2">
    <source>
        <dbReference type="EMBL" id="KAF0694638.1"/>
    </source>
</evidence>
<organism evidence="3 4">
    <name type="scientific">Aphanomyces stellatus</name>
    <dbReference type="NCBI Taxonomy" id="120398"/>
    <lineage>
        <taxon>Eukaryota</taxon>
        <taxon>Sar</taxon>
        <taxon>Stramenopiles</taxon>
        <taxon>Oomycota</taxon>
        <taxon>Saprolegniomycetes</taxon>
        <taxon>Saprolegniales</taxon>
        <taxon>Verrucalvaceae</taxon>
        <taxon>Aphanomyces</taxon>
    </lineage>
</organism>
<gene>
    <name evidence="3" type="primary">Aste57867_14477</name>
    <name evidence="2" type="ORF">As57867_014423</name>
    <name evidence="3" type="ORF">ASTE57867_14477</name>
</gene>
<protein>
    <submittedName>
        <fullName evidence="3">Aste57867_14477 protein</fullName>
    </submittedName>
</protein>
<dbReference type="Proteomes" id="UP000332933">
    <property type="component" value="Unassembled WGS sequence"/>
</dbReference>
<keyword evidence="4" id="KW-1185">Reference proteome</keyword>
<dbReference type="OrthoDB" id="79743at2759"/>
<feature type="compositionally biased region" description="Low complexity" evidence="1">
    <location>
        <begin position="163"/>
        <end position="183"/>
    </location>
</feature>
<sequence>MRLRFPFPVKYNNTMHLARSSFSTAVVVLAAVLAMDHALMTNPPPTPWPSTPLMAPASPIPSPSSTAICPGPVAPTPCFNNATSAFLRVAGNDGPFCALGPNYCSVSKTDSCPGPQVNLPYGSYCAFVNASNRFMCLPHTRCADNTTLESHLEAGQLTEDAVTDPSPTEDTSSGSGSDSSDGPTDPPAPTSHYMVDDKTGCLVDMTIPDLSRCSGPNHLLDGWAPISVQGRYHFCTQVTAARPSFCVATIKGNCPTAQPHLPFGSECQLLNKTKVYGCVPRTTCLDPSAMTPPPAPTGVNCVLDTPPTPASA</sequence>
<accession>A0A485L1L0</accession>
<feature type="region of interest" description="Disordered" evidence="1">
    <location>
        <begin position="157"/>
        <end position="193"/>
    </location>
</feature>
<name>A0A485L1L0_9STRA</name>
<reference evidence="2" key="2">
    <citation type="submission" date="2019-06" db="EMBL/GenBank/DDBJ databases">
        <title>Genomics analysis of Aphanomyces spp. identifies a new class of oomycete effector associated with host adaptation.</title>
        <authorList>
            <person name="Gaulin E."/>
        </authorList>
    </citation>
    <scope>NUCLEOTIDE SEQUENCE</scope>
    <source>
        <strain evidence="2">CBS 578.67</strain>
    </source>
</reference>
<proteinExistence type="predicted"/>
<evidence type="ECO:0000313" key="3">
    <source>
        <dbReference type="EMBL" id="VFT91299.1"/>
    </source>
</evidence>
<reference evidence="3 4" key="1">
    <citation type="submission" date="2019-03" db="EMBL/GenBank/DDBJ databases">
        <authorList>
            <person name="Gaulin E."/>
            <person name="Dumas B."/>
        </authorList>
    </citation>
    <scope>NUCLEOTIDE SEQUENCE [LARGE SCALE GENOMIC DNA]</scope>
    <source>
        <strain evidence="3">CBS 568.67</strain>
    </source>
</reference>
<dbReference type="AlphaFoldDB" id="A0A485L1L0"/>
<evidence type="ECO:0000256" key="1">
    <source>
        <dbReference type="SAM" id="MobiDB-lite"/>
    </source>
</evidence>
<dbReference type="EMBL" id="CAADRA010005564">
    <property type="protein sequence ID" value="VFT91299.1"/>
    <property type="molecule type" value="Genomic_DNA"/>
</dbReference>